<dbReference type="Gene3D" id="1.10.3720.10">
    <property type="entry name" value="MetI-like"/>
    <property type="match status" value="1"/>
</dbReference>
<evidence type="ECO:0000256" key="3">
    <source>
        <dbReference type="ARBA" id="ARBA00022475"/>
    </source>
</evidence>
<evidence type="ECO:0000256" key="2">
    <source>
        <dbReference type="ARBA" id="ARBA00022448"/>
    </source>
</evidence>
<dbReference type="Pfam" id="PF19300">
    <property type="entry name" value="BPD_transp_1_N"/>
    <property type="match status" value="1"/>
</dbReference>
<dbReference type="GO" id="GO:0005886">
    <property type="term" value="C:plasma membrane"/>
    <property type="evidence" value="ECO:0007669"/>
    <property type="project" value="UniProtKB-SubCell"/>
</dbReference>
<dbReference type="EMBL" id="JACHXN010000019">
    <property type="protein sequence ID" value="MBB3148376.1"/>
    <property type="molecule type" value="Genomic_DNA"/>
</dbReference>
<dbReference type="SUPFAM" id="SSF161098">
    <property type="entry name" value="MetI-like"/>
    <property type="match status" value="1"/>
</dbReference>
<evidence type="ECO:0000256" key="5">
    <source>
        <dbReference type="ARBA" id="ARBA00022989"/>
    </source>
</evidence>
<evidence type="ECO:0000256" key="7">
    <source>
        <dbReference type="RuleBase" id="RU363032"/>
    </source>
</evidence>
<dbReference type="Proteomes" id="UP000554520">
    <property type="component" value="Unassembled WGS sequence"/>
</dbReference>
<protein>
    <submittedName>
        <fullName evidence="9">Peptide/nickel transport system permease protein/oligopeptide transport system permease protein</fullName>
    </submittedName>
</protein>
<feature type="transmembrane region" description="Helical" evidence="7">
    <location>
        <begin position="105"/>
        <end position="128"/>
    </location>
</feature>
<dbReference type="InterPro" id="IPR045621">
    <property type="entry name" value="BPD_transp_1_N"/>
</dbReference>
<dbReference type="GO" id="GO:0055085">
    <property type="term" value="P:transmembrane transport"/>
    <property type="evidence" value="ECO:0007669"/>
    <property type="project" value="InterPro"/>
</dbReference>
<dbReference type="PROSITE" id="PS50928">
    <property type="entry name" value="ABC_TM1"/>
    <property type="match status" value="1"/>
</dbReference>
<sequence length="311" mass="33331">MLTEMIALIAKRILAAFFTVLAVLMLAGVLVHAVPGDPVTAMMASSASMTPDAVNEMRDRLGLDQPIWRQVGDYVLNALTGDLGTSFRANEPVALLILERLPNTLLLSVAGLGLAAMIGVPVGVAAAVNRGNGVDTFLTTIMVLAFSVPGFWLGLILMQIFALRLRWLPVAGTDLENMVLPALTLGLAYSPIVARMTRSALLDVLAEDFVRTARARGLPESQVLAVHVLRPALVNIVTILGIGFASMMGGQVIIESVFAWNGLGRLAVQAMLQRDYPVIQGFVVAFATSIVVISTCLELLYALLDPRMRRL</sequence>
<proteinExistence type="inferred from homology"/>
<dbReference type="RefSeq" id="WP_246411151.1">
    <property type="nucleotide sequence ID" value="NZ_JACHXN010000019.1"/>
</dbReference>
<feature type="transmembrane region" description="Helical" evidence="7">
    <location>
        <begin position="278"/>
        <end position="304"/>
    </location>
</feature>
<feature type="transmembrane region" description="Helical" evidence="7">
    <location>
        <begin position="232"/>
        <end position="258"/>
    </location>
</feature>
<feature type="transmembrane region" description="Helical" evidence="7">
    <location>
        <begin position="175"/>
        <end position="194"/>
    </location>
</feature>
<name>A0A839UBD8_9HYPH</name>
<keyword evidence="6 7" id="KW-0472">Membrane</keyword>
<evidence type="ECO:0000313" key="9">
    <source>
        <dbReference type="EMBL" id="MBB3148376.1"/>
    </source>
</evidence>
<feature type="transmembrane region" description="Helical" evidence="7">
    <location>
        <begin position="140"/>
        <end position="163"/>
    </location>
</feature>
<dbReference type="PANTHER" id="PTHR43163:SF6">
    <property type="entry name" value="DIPEPTIDE TRANSPORT SYSTEM PERMEASE PROTEIN DPPB-RELATED"/>
    <property type="match status" value="1"/>
</dbReference>
<gene>
    <name evidence="9" type="ORF">FHS21_004823</name>
</gene>
<evidence type="ECO:0000313" key="10">
    <source>
        <dbReference type="Proteomes" id="UP000554520"/>
    </source>
</evidence>
<reference evidence="9 10" key="1">
    <citation type="submission" date="2020-08" db="EMBL/GenBank/DDBJ databases">
        <title>Genomic Encyclopedia of Type Strains, Phase III (KMG-III): the genomes of soil and plant-associated and newly described type strains.</title>
        <authorList>
            <person name="Whitman W."/>
        </authorList>
    </citation>
    <scope>NUCLEOTIDE SEQUENCE [LARGE SCALE GENOMIC DNA]</scope>
    <source>
        <strain evidence="9 10">CECT 7015</strain>
    </source>
</reference>
<keyword evidence="3" id="KW-1003">Cell membrane</keyword>
<comment type="subcellular location">
    <subcellularLocation>
        <location evidence="1 7">Cell membrane</location>
        <topology evidence="1 7">Multi-pass membrane protein</topology>
    </subcellularLocation>
</comment>
<accession>A0A839UBD8</accession>
<keyword evidence="10" id="KW-1185">Reference proteome</keyword>
<comment type="caution">
    <text evidence="9">The sequence shown here is derived from an EMBL/GenBank/DDBJ whole genome shotgun (WGS) entry which is preliminary data.</text>
</comment>
<evidence type="ECO:0000259" key="8">
    <source>
        <dbReference type="PROSITE" id="PS50928"/>
    </source>
</evidence>
<keyword evidence="5 7" id="KW-1133">Transmembrane helix</keyword>
<dbReference type="AlphaFoldDB" id="A0A839UBD8"/>
<dbReference type="InterPro" id="IPR035906">
    <property type="entry name" value="MetI-like_sf"/>
</dbReference>
<evidence type="ECO:0000256" key="1">
    <source>
        <dbReference type="ARBA" id="ARBA00004651"/>
    </source>
</evidence>
<comment type="similarity">
    <text evidence="7">Belongs to the binding-protein-dependent transport system permease family.</text>
</comment>
<keyword evidence="4 7" id="KW-0812">Transmembrane</keyword>
<feature type="domain" description="ABC transmembrane type-1" evidence="8">
    <location>
        <begin position="101"/>
        <end position="301"/>
    </location>
</feature>
<keyword evidence="2 7" id="KW-0813">Transport</keyword>
<dbReference type="CDD" id="cd06261">
    <property type="entry name" value="TM_PBP2"/>
    <property type="match status" value="1"/>
</dbReference>
<dbReference type="PANTHER" id="PTHR43163">
    <property type="entry name" value="DIPEPTIDE TRANSPORT SYSTEM PERMEASE PROTEIN DPPB-RELATED"/>
    <property type="match status" value="1"/>
</dbReference>
<organism evidence="9 10">
    <name type="scientific">Phyllobacterium trifolii</name>
    <dbReference type="NCBI Taxonomy" id="300193"/>
    <lineage>
        <taxon>Bacteria</taxon>
        <taxon>Pseudomonadati</taxon>
        <taxon>Pseudomonadota</taxon>
        <taxon>Alphaproteobacteria</taxon>
        <taxon>Hyphomicrobiales</taxon>
        <taxon>Phyllobacteriaceae</taxon>
        <taxon>Phyllobacterium</taxon>
    </lineage>
</organism>
<evidence type="ECO:0000256" key="4">
    <source>
        <dbReference type="ARBA" id="ARBA00022692"/>
    </source>
</evidence>
<dbReference type="Pfam" id="PF00528">
    <property type="entry name" value="BPD_transp_1"/>
    <property type="match status" value="1"/>
</dbReference>
<dbReference type="InterPro" id="IPR000515">
    <property type="entry name" value="MetI-like"/>
</dbReference>
<evidence type="ECO:0000256" key="6">
    <source>
        <dbReference type="ARBA" id="ARBA00023136"/>
    </source>
</evidence>